<dbReference type="CDD" id="cd00130">
    <property type="entry name" value="PAS"/>
    <property type="match status" value="4"/>
</dbReference>
<proteinExistence type="predicted"/>
<evidence type="ECO:0000259" key="4">
    <source>
        <dbReference type="PROSITE" id="PS50113"/>
    </source>
</evidence>
<evidence type="ECO:0000256" key="2">
    <source>
        <dbReference type="SAM" id="Phobius"/>
    </source>
</evidence>
<feature type="domain" description="PAC" evidence="4">
    <location>
        <begin position="505"/>
        <end position="556"/>
    </location>
</feature>
<dbReference type="Proteomes" id="UP000637383">
    <property type="component" value="Unassembled WGS sequence"/>
</dbReference>
<dbReference type="InterPro" id="IPR000700">
    <property type="entry name" value="PAS-assoc_C"/>
</dbReference>
<dbReference type="InterPro" id="IPR029016">
    <property type="entry name" value="GAF-like_dom_sf"/>
</dbReference>
<feature type="coiled-coil region" evidence="1">
    <location>
        <begin position="685"/>
        <end position="719"/>
    </location>
</feature>
<dbReference type="EMBL" id="JACJTU010000028">
    <property type="protein sequence ID" value="MBD2737182.1"/>
    <property type="molecule type" value="Genomic_DNA"/>
</dbReference>
<evidence type="ECO:0000259" key="5">
    <source>
        <dbReference type="PROSITE" id="PS50887"/>
    </source>
</evidence>
<feature type="coiled-coil region" evidence="1">
    <location>
        <begin position="547"/>
        <end position="578"/>
    </location>
</feature>
<gene>
    <name evidence="6" type="ORF">H6H03_25405</name>
</gene>
<feature type="domain" description="GGDEF" evidence="5">
    <location>
        <begin position="906"/>
        <end position="1040"/>
    </location>
</feature>
<feature type="domain" description="PAS" evidence="3">
    <location>
        <begin position="177"/>
        <end position="249"/>
    </location>
</feature>
<dbReference type="SMART" id="SM00065">
    <property type="entry name" value="GAF"/>
    <property type="match status" value="1"/>
</dbReference>
<dbReference type="InterPro" id="IPR000014">
    <property type="entry name" value="PAS"/>
</dbReference>
<evidence type="ECO:0000313" key="7">
    <source>
        <dbReference type="Proteomes" id="UP000637383"/>
    </source>
</evidence>
<dbReference type="NCBIfam" id="TIGR00254">
    <property type="entry name" value="GGDEF"/>
    <property type="match status" value="1"/>
</dbReference>
<dbReference type="InterPro" id="IPR035965">
    <property type="entry name" value="PAS-like_dom_sf"/>
</dbReference>
<accession>A0ABR8KGI4</accession>
<dbReference type="CDD" id="cd01949">
    <property type="entry name" value="GGDEF"/>
    <property type="match status" value="1"/>
</dbReference>
<dbReference type="PROSITE" id="PS50113">
    <property type="entry name" value="PAC"/>
    <property type="match status" value="4"/>
</dbReference>
<dbReference type="InterPro" id="IPR000160">
    <property type="entry name" value="GGDEF_dom"/>
</dbReference>
<dbReference type="Pfam" id="PF00990">
    <property type="entry name" value="GGDEF"/>
    <property type="match status" value="1"/>
</dbReference>
<organism evidence="6 7">
    <name type="scientific">Nostoc paludosum FACHB-159</name>
    <dbReference type="NCBI Taxonomy" id="2692908"/>
    <lineage>
        <taxon>Bacteria</taxon>
        <taxon>Bacillati</taxon>
        <taxon>Cyanobacteriota</taxon>
        <taxon>Cyanophyceae</taxon>
        <taxon>Nostocales</taxon>
        <taxon>Nostocaceae</taxon>
        <taxon>Nostoc</taxon>
    </lineage>
</organism>
<dbReference type="SMART" id="SM00267">
    <property type="entry name" value="GGDEF"/>
    <property type="match status" value="1"/>
</dbReference>
<dbReference type="RefSeq" id="WP_190957778.1">
    <property type="nucleotide sequence ID" value="NZ_JACJTU010000028.1"/>
</dbReference>
<sequence>MDISLASTAIAQIDGCFNSSLLGFGEATAIVLLVVVIILISWNLIQKRQLQLMQDLIDSIDGVVWEFDLQTQLFTFISQPAEIIFGYPLKRWLTEPGLWESCIYPEDRHRAVEYCKESTQKQQNHSFEYRFITSDNRIIWLRDIVTVITKNQQPTKLRGFMYDISDCKQDEEALRHREEQLQLALEASYMGIWDWNLETNNITWSEGHERLFGLKPGTFGGTYADFAVCVHPEDLEALVQAIENSRQLQQDFYQEFRVVWTDNSIHWIQGKGQFFYNQAGEAVRMVGTVVDISQRKQFEAALQESEARLQAILDYSPAIIFLKDLQGQYLIINRQHDVVSSINRDKIIGHTDYDFFPKEVADKLSVNNQKVLQMGQTIEVEEVVPQDDGDHTYLAVKFPIYDAAGKISGMCGIATDITDRKRAEASLAKSEAKWRSLIQNSSDMVCIQDPEGRMRFVSPSVERILGYKPEELIGKLIIEFISPEDIVFVWNTFEKLLNLPSTTTQLVEYRFRHKDGSWRFLESTGCNLLSDPAIHGIVINSRDVSERKRQETEIHQLNEDLEQRVAQRTAELESLINAIPDHIFVVERQQMRLSFCNDVFAKCIAYENRHQVQGKTVAECFSPEMTAYFIKQNNLVFESGKPLHEHETLNLYDKVHHFETFKIPLKKPNGDVYALLGISHDYTELIQTQQALTERTAQLEAANRELAQHNQEIISLNQMSDFLQVCLNLQESQRVLTQLMPRLFPGCSGAVFLIEDSQAPVEAMSTTSYAHATWGEPTTQTLFSAHECYALRRGQTHFVENIHDGLYCKHILVSSLTTTLCIPMVARGKTCGVLYLSTLVKEHIMAAKQQLAVIVAQHIALALANLKMYETLHNQSIRDPLTGLFNRRYLEESLARELHFVRRHQQCLSVILLDIDHFKHFNDTFGHDAGDTVLQKIADFLQHQIRESDIACRFGGEEMLLILPGASLEDAAQRAEQLRQGVKQLKVEHRHQLLSSITMSIGIACFPEHGISGDILMKVADAALYQAKAQGRDRIVIGNPQ</sequence>
<dbReference type="SMART" id="SM00091">
    <property type="entry name" value="PAS"/>
    <property type="match status" value="5"/>
</dbReference>
<dbReference type="SUPFAM" id="SSF55073">
    <property type="entry name" value="Nucleotide cyclase"/>
    <property type="match status" value="1"/>
</dbReference>
<dbReference type="InterPro" id="IPR043128">
    <property type="entry name" value="Rev_trsase/Diguanyl_cyclase"/>
</dbReference>
<keyword evidence="1" id="KW-0175">Coiled coil</keyword>
<dbReference type="SUPFAM" id="SSF55785">
    <property type="entry name" value="PYP-like sensor domain (PAS domain)"/>
    <property type="match status" value="5"/>
</dbReference>
<dbReference type="PANTHER" id="PTHR44757:SF2">
    <property type="entry name" value="BIOFILM ARCHITECTURE MAINTENANCE PROTEIN MBAA"/>
    <property type="match status" value="1"/>
</dbReference>
<dbReference type="SUPFAM" id="SSF55781">
    <property type="entry name" value="GAF domain-like"/>
    <property type="match status" value="1"/>
</dbReference>
<feature type="domain" description="PAS" evidence="3">
    <location>
        <begin position="430"/>
        <end position="500"/>
    </location>
</feature>
<dbReference type="InterPro" id="IPR029787">
    <property type="entry name" value="Nucleotide_cyclase"/>
</dbReference>
<evidence type="ECO:0000313" key="6">
    <source>
        <dbReference type="EMBL" id="MBD2737182.1"/>
    </source>
</evidence>
<dbReference type="Gene3D" id="3.30.450.40">
    <property type="match status" value="1"/>
</dbReference>
<dbReference type="InterPro" id="IPR013656">
    <property type="entry name" value="PAS_4"/>
</dbReference>
<reference evidence="6 7" key="1">
    <citation type="journal article" date="2020" name="ISME J.">
        <title>Comparative genomics reveals insights into cyanobacterial evolution and habitat adaptation.</title>
        <authorList>
            <person name="Chen M.Y."/>
            <person name="Teng W.K."/>
            <person name="Zhao L."/>
            <person name="Hu C.X."/>
            <person name="Zhou Y.K."/>
            <person name="Han B.P."/>
            <person name="Song L.R."/>
            <person name="Shu W.S."/>
        </authorList>
    </citation>
    <scope>NUCLEOTIDE SEQUENCE [LARGE SCALE GENOMIC DNA]</scope>
    <source>
        <strain evidence="6 7">FACHB-159</strain>
    </source>
</reference>
<keyword evidence="2" id="KW-0812">Transmembrane</keyword>
<name>A0ABR8KGI4_9NOSO</name>
<feature type="domain" description="PAC" evidence="4">
    <location>
        <begin position="376"/>
        <end position="429"/>
    </location>
</feature>
<dbReference type="InterPro" id="IPR013655">
    <property type="entry name" value="PAS_fold_3"/>
</dbReference>
<evidence type="ECO:0000259" key="3">
    <source>
        <dbReference type="PROSITE" id="PS50112"/>
    </source>
</evidence>
<dbReference type="Gene3D" id="3.30.70.270">
    <property type="match status" value="1"/>
</dbReference>
<dbReference type="Pfam" id="PF08448">
    <property type="entry name" value="PAS_4"/>
    <property type="match status" value="2"/>
</dbReference>
<dbReference type="Pfam" id="PF01590">
    <property type="entry name" value="GAF"/>
    <property type="match status" value="1"/>
</dbReference>
<dbReference type="Gene3D" id="3.30.450.20">
    <property type="entry name" value="PAS domain"/>
    <property type="match status" value="5"/>
</dbReference>
<feature type="domain" description="PAC" evidence="4">
    <location>
        <begin position="125"/>
        <end position="176"/>
    </location>
</feature>
<dbReference type="PANTHER" id="PTHR44757">
    <property type="entry name" value="DIGUANYLATE CYCLASE DGCP"/>
    <property type="match status" value="1"/>
</dbReference>
<keyword evidence="2" id="KW-0472">Membrane</keyword>
<dbReference type="PROSITE" id="PS50887">
    <property type="entry name" value="GGDEF"/>
    <property type="match status" value="1"/>
</dbReference>
<dbReference type="InterPro" id="IPR001610">
    <property type="entry name" value="PAC"/>
</dbReference>
<dbReference type="SMART" id="SM00086">
    <property type="entry name" value="PAC"/>
    <property type="match status" value="4"/>
</dbReference>
<protein>
    <submittedName>
        <fullName evidence="6">PAS domain S-box protein</fullName>
    </submittedName>
</protein>
<feature type="domain" description="PAS" evidence="3">
    <location>
        <begin position="305"/>
        <end position="375"/>
    </location>
</feature>
<evidence type="ECO:0000256" key="1">
    <source>
        <dbReference type="SAM" id="Coils"/>
    </source>
</evidence>
<dbReference type="PROSITE" id="PS50112">
    <property type="entry name" value="PAS"/>
    <property type="match status" value="3"/>
</dbReference>
<dbReference type="NCBIfam" id="TIGR00229">
    <property type="entry name" value="sensory_box"/>
    <property type="match status" value="4"/>
</dbReference>
<dbReference type="InterPro" id="IPR052155">
    <property type="entry name" value="Biofilm_reg_signaling"/>
</dbReference>
<keyword evidence="2" id="KW-1133">Transmembrane helix</keyword>
<feature type="domain" description="PAC" evidence="4">
    <location>
        <begin position="252"/>
        <end position="304"/>
    </location>
</feature>
<feature type="transmembrane region" description="Helical" evidence="2">
    <location>
        <begin position="27"/>
        <end position="45"/>
    </location>
</feature>
<dbReference type="InterPro" id="IPR003018">
    <property type="entry name" value="GAF"/>
</dbReference>
<dbReference type="Gene3D" id="2.10.70.100">
    <property type="match status" value="1"/>
</dbReference>
<comment type="caution">
    <text evidence="6">The sequence shown here is derived from an EMBL/GenBank/DDBJ whole genome shotgun (WGS) entry which is preliminary data.</text>
</comment>
<keyword evidence="7" id="KW-1185">Reference proteome</keyword>
<dbReference type="Pfam" id="PF08447">
    <property type="entry name" value="PAS_3"/>
    <property type="match status" value="3"/>
</dbReference>